<feature type="transmembrane region" description="Helical" evidence="1">
    <location>
        <begin position="60"/>
        <end position="81"/>
    </location>
</feature>
<accession>A0A0M9DID8</accession>
<feature type="domain" description="VanZ-like" evidence="2">
    <location>
        <begin position="13"/>
        <end position="132"/>
    </location>
</feature>
<dbReference type="AlphaFoldDB" id="A0A0M9DID8"/>
<keyword evidence="1" id="KW-0472">Membrane</keyword>
<evidence type="ECO:0000259" key="2">
    <source>
        <dbReference type="Pfam" id="PF04892"/>
    </source>
</evidence>
<name>A0A0M9DID8_9BACI</name>
<feature type="transmembrane region" description="Helical" evidence="1">
    <location>
        <begin position="143"/>
        <end position="164"/>
    </location>
</feature>
<feature type="transmembrane region" description="Helical" evidence="1">
    <location>
        <begin position="7"/>
        <end position="26"/>
    </location>
</feature>
<dbReference type="Proteomes" id="UP000037977">
    <property type="component" value="Unassembled WGS sequence"/>
</dbReference>
<evidence type="ECO:0000313" key="3">
    <source>
        <dbReference type="EMBL" id="KOY81509.1"/>
    </source>
</evidence>
<comment type="caution">
    <text evidence="3">The sequence shown here is derived from an EMBL/GenBank/DDBJ whole genome shotgun (WGS) entry which is preliminary data.</text>
</comment>
<reference evidence="3 4" key="1">
    <citation type="submission" date="2015-07" db="EMBL/GenBank/DDBJ databases">
        <title>Genome sequencing project for genomic taxonomy and phylogenomics of Bacillus-like bacteria.</title>
        <authorList>
            <person name="Liu B."/>
            <person name="Wang J."/>
            <person name="Zhu Y."/>
            <person name="Liu G."/>
            <person name="Chen Q."/>
            <person name="Chen Z."/>
            <person name="Che J."/>
            <person name="Ge C."/>
            <person name="Shi H."/>
            <person name="Pan Z."/>
            <person name="Liu X."/>
        </authorList>
    </citation>
    <scope>NUCLEOTIDE SEQUENCE [LARGE SCALE GENOMIC DNA]</scope>
    <source>
        <strain evidence="3 4">DSM 54</strain>
    </source>
</reference>
<gene>
    <name evidence="3" type="ORF">ADM90_13915</name>
</gene>
<feature type="transmembrane region" description="Helical" evidence="1">
    <location>
        <begin position="88"/>
        <end position="108"/>
    </location>
</feature>
<dbReference type="InterPro" id="IPR006976">
    <property type="entry name" value="VanZ-like"/>
</dbReference>
<proteinExistence type="predicted"/>
<protein>
    <submittedName>
        <fullName evidence="3">VanZ family protein</fullName>
    </submittedName>
</protein>
<dbReference type="RefSeq" id="WP_053995568.1">
    <property type="nucleotide sequence ID" value="NZ_LGCI01000009.1"/>
</dbReference>
<evidence type="ECO:0000313" key="4">
    <source>
        <dbReference type="Proteomes" id="UP000037977"/>
    </source>
</evidence>
<keyword evidence="1" id="KW-1133">Transmembrane helix</keyword>
<keyword evidence="4" id="KW-1185">Reference proteome</keyword>
<dbReference type="OrthoDB" id="4822551at2"/>
<sequence>MKKRNLIMIITSMYTALILFFMFFGFNRLEHRDDYMDAGYEFMLIPSSVPLNFPSLTFSWLYDFGNIAAFIPFGILIPLLIHCHYKKFIGSFILMILGLETIQSLVYLGTFDVDDVISNTIGATIGYLVYKVGFTSNLTLKKLIASCLSAVLLLTCVMIISEVLEKRVSSIQPLHAIKETAGAHPLTNDIPIFTVAGHKIEPHYNLYSNEGTTSKTYTYMIDGKEDVILFLHLGMPDEEEPQGNVTIVMDGKEIFQADEVYLQETETLEMPLEIPLFYEANKLTIAITGHIKLWDIGFTEMKHWWE</sequence>
<dbReference type="PATRIC" id="fig|33935.3.peg.4785"/>
<organism evidence="3 4">
    <name type="scientific">Lysinibacillus macroides</name>
    <dbReference type="NCBI Taxonomy" id="33935"/>
    <lineage>
        <taxon>Bacteria</taxon>
        <taxon>Bacillati</taxon>
        <taxon>Bacillota</taxon>
        <taxon>Bacilli</taxon>
        <taxon>Bacillales</taxon>
        <taxon>Bacillaceae</taxon>
        <taxon>Lysinibacillus</taxon>
    </lineage>
</organism>
<keyword evidence="1" id="KW-0812">Transmembrane</keyword>
<evidence type="ECO:0000256" key="1">
    <source>
        <dbReference type="SAM" id="Phobius"/>
    </source>
</evidence>
<dbReference type="EMBL" id="LGCI01000009">
    <property type="protein sequence ID" value="KOY81509.1"/>
    <property type="molecule type" value="Genomic_DNA"/>
</dbReference>
<dbReference type="Pfam" id="PF04892">
    <property type="entry name" value="VanZ"/>
    <property type="match status" value="1"/>
</dbReference>